<proteinExistence type="predicted"/>
<evidence type="ECO:0000313" key="3">
    <source>
        <dbReference type="Proteomes" id="UP001176961"/>
    </source>
</evidence>
<organism evidence="2 3">
    <name type="scientific">Cylicocyclus nassatus</name>
    <name type="common">Nematode worm</name>
    <dbReference type="NCBI Taxonomy" id="53992"/>
    <lineage>
        <taxon>Eukaryota</taxon>
        <taxon>Metazoa</taxon>
        <taxon>Ecdysozoa</taxon>
        <taxon>Nematoda</taxon>
        <taxon>Chromadorea</taxon>
        <taxon>Rhabditida</taxon>
        <taxon>Rhabditina</taxon>
        <taxon>Rhabditomorpha</taxon>
        <taxon>Strongyloidea</taxon>
        <taxon>Strongylidae</taxon>
        <taxon>Cylicocyclus</taxon>
    </lineage>
</organism>
<keyword evidence="3" id="KW-1185">Reference proteome</keyword>
<feature type="chain" id="PRO_5041460689" evidence="1">
    <location>
        <begin position="18"/>
        <end position="157"/>
    </location>
</feature>
<name>A0AA36DPG5_CYLNA</name>
<gene>
    <name evidence="2" type="ORF">CYNAS_LOCUS3355</name>
</gene>
<feature type="signal peptide" evidence="1">
    <location>
        <begin position="1"/>
        <end position="17"/>
    </location>
</feature>
<sequence length="157" mass="17582">MLGICATLVVLSGFTLADLSGTALAHPKECPAEGLTYVLLEYLDEVRETFRLSGMERYAKLDRFGIPGATNALRSLKKLREKEKPPQTMILDRCSAPYYTCTLAFHIPHRGTPLYDFANIAYKGLLEKHQNDLREMESMKIVGCLCNENAMACVFSK</sequence>
<keyword evidence="1" id="KW-0732">Signal</keyword>
<evidence type="ECO:0000256" key="1">
    <source>
        <dbReference type="SAM" id="SignalP"/>
    </source>
</evidence>
<dbReference type="EMBL" id="CATQJL010000001">
    <property type="protein sequence ID" value="CAJ0591372.1"/>
    <property type="molecule type" value="Genomic_DNA"/>
</dbReference>
<accession>A0AA36DPG5</accession>
<comment type="caution">
    <text evidence="2">The sequence shown here is derived from an EMBL/GenBank/DDBJ whole genome shotgun (WGS) entry which is preliminary data.</text>
</comment>
<reference evidence="2" key="1">
    <citation type="submission" date="2023-07" db="EMBL/GenBank/DDBJ databases">
        <authorList>
            <consortium name="CYATHOMIX"/>
        </authorList>
    </citation>
    <scope>NUCLEOTIDE SEQUENCE</scope>
    <source>
        <strain evidence="2">N/A</strain>
    </source>
</reference>
<protein>
    <submittedName>
        <fullName evidence="2">Uncharacterized protein</fullName>
    </submittedName>
</protein>
<evidence type="ECO:0000313" key="2">
    <source>
        <dbReference type="EMBL" id="CAJ0591372.1"/>
    </source>
</evidence>
<dbReference type="Proteomes" id="UP001176961">
    <property type="component" value="Unassembled WGS sequence"/>
</dbReference>
<dbReference type="AlphaFoldDB" id="A0AA36DPG5"/>